<dbReference type="AlphaFoldDB" id="A0AAE3ADC1"/>
<feature type="signal peptide" evidence="2">
    <location>
        <begin position="1"/>
        <end position="19"/>
    </location>
</feature>
<evidence type="ECO:0000256" key="1">
    <source>
        <dbReference type="SAM" id="MobiDB-lite"/>
    </source>
</evidence>
<accession>A0AAE3ADC1</accession>
<feature type="chain" id="PRO_5042090414" description="Flavodoxin-like domain-containing protein" evidence="2">
    <location>
        <begin position="20"/>
        <end position="82"/>
    </location>
</feature>
<dbReference type="SUPFAM" id="SSF52218">
    <property type="entry name" value="Flavoproteins"/>
    <property type="match status" value="1"/>
</dbReference>
<dbReference type="GO" id="GO:0016651">
    <property type="term" value="F:oxidoreductase activity, acting on NAD(P)H"/>
    <property type="evidence" value="ECO:0007669"/>
    <property type="project" value="UniProtKB-ARBA"/>
</dbReference>
<dbReference type="PROSITE" id="PS51257">
    <property type="entry name" value="PROKAR_LIPOPROTEIN"/>
    <property type="match status" value="1"/>
</dbReference>
<dbReference type="Proteomes" id="UP001199319">
    <property type="component" value="Unassembled WGS sequence"/>
</dbReference>
<dbReference type="EMBL" id="JAJEPW010000003">
    <property type="protein sequence ID" value="MCC2128320.1"/>
    <property type="molecule type" value="Genomic_DNA"/>
</dbReference>
<evidence type="ECO:0000259" key="3">
    <source>
        <dbReference type="PROSITE" id="PS50902"/>
    </source>
</evidence>
<feature type="region of interest" description="Disordered" evidence="1">
    <location>
        <begin position="22"/>
        <end position="51"/>
    </location>
</feature>
<keyword evidence="2" id="KW-0732">Signal</keyword>
<dbReference type="PROSITE" id="PS50902">
    <property type="entry name" value="FLAVODOXIN_LIKE"/>
    <property type="match status" value="1"/>
</dbReference>
<proteinExistence type="predicted"/>
<dbReference type="InterPro" id="IPR008254">
    <property type="entry name" value="Flavodoxin/NO_synth"/>
</dbReference>
<evidence type="ECO:0000313" key="5">
    <source>
        <dbReference type="Proteomes" id="UP001199319"/>
    </source>
</evidence>
<dbReference type="GO" id="GO:0010181">
    <property type="term" value="F:FMN binding"/>
    <property type="evidence" value="ECO:0007669"/>
    <property type="project" value="InterPro"/>
</dbReference>
<name>A0AAE3ADC1_9FIRM</name>
<gene>
    <name evidence="4" type="ORF">LKD37_02095</name>
</gene>
<sequence length="82" mass="8469">MKKLTALLLSLALVLGLAACGSTTPEVPKDDPQTPAETPVQDPAAPEEPQTGKTLVVYYSASGHTRQVAQAIAQAAELNKGV</sequence>
<dbReference type="RefSeq" id="WP_302927725.1">
    <property type="nucleotide sequence ID" value="NZ_JAJEPW010000003.1"/>
</dbReference>
<reference evidence="4" key="1">
    <citation type="submission" date="2021-10" db="EMBL/GenBank/DDBJ databases">
        <title>Anaerobic single-cell dispensing facilitates the cultivation of human gut bacteria.</title>
        <authorList>
            <person name="Afrizal A."/>
        </authorList>
    </citation>
    <scope>NUCLEOTIDE SEQUENCE</scope>
    <source>
        <strain evidence="4">CLA-AA-H272</strain>
    </source>
</reference>
<keyword evidence="5" id="KW-1185">Reference proteome</keyword>
<protein>
    <recommendedName>
        <fullName evidence="3">Flavodoxin-like domain-containing protein</fullName>
    </recommendedName>
</protein>
<dbReference type="Gene3D" id="3.40.50.360">
    <property type="match status" value="1"/>
</dbReference>
<evidence type="ECO:0000313" key="4">
    <source>
        <dbReference type="EMBL" id="MCC2128320.1"/>
    </source>
</evidence>
<feature type="domain" description="Flavodoxin-like" evidence="3">
    <location>
        <begin position="54"/>
        <end position="82"/>
    </location>
</feature>
<evidence type="ECO:0000256" key="2">
    <source>
        <dbReference type="SAM" id="SignalP"/>
    </source>
</evidence>
<organism evidence="4 5">
    <name type="scientific">Brotocaccenecus cirricatena</name>
    <dbReference type="NCBI Taxonomy" id="3064195"/>
    <lineage>
        <taxon>Bacteria</taxon>
        <taxon>Bacillati</taxon>
        <taxon>Bacillota</taxon>
        <taxon>Clostridia</taxon>
        <taxon>Eubacteriales</taxon>
        <taxon>Oscillospiraceae</taxon>
        <taxon>Brotocaccenecus</taxon>
    </lineage>
</organism>
<comment type="caution">
    <text evidence="4">The sequence shown here is derived from an EMBL/GenBank/DDBJ whole genome shotgun (WGS) entry which is preliminary data.</text>
</comment>
<dbReference type="InterPro" id="IPR029039">
    <property type="entry name" value="Flavoprotein-like_sf"/>
</dbReference>